<dbReference type="AlphaFoldDB" id="A0A2N9LUE7"/>
<dbReference type="Proteomes" id="UP000239735">
    <property type="component" value="Unassembled WGS sequence"/>
</dbReference>
<gene>
    <name evidence="2" type="ORF">SBA5_560016</name>
</gene>
<protein>
    <recommendedName>
        <fullName evidence="1">DUF4340 domain-containing protein</fullName>
    </recommendedName>
</protein>
<dbReference type="InterPro" id="IPR025641">
    <property type="entry name" value="DUF4340"/>
</dbReference>
<dbReference type="EMBL" id="OKRB01000115">
    <property type="protein sequence ID" value="SPE26850.1"/>
    <property type="molecule type" value="Genomic_DNA"/>
</dbReference>
<accession>A0A2N9LUE7</accession>
<organism evidence="2 3">
    <name type="scientific">Candidatus Sulfuritelmatomonas gaucii</name>
    <dbReference type="NCBI Taxonomy" id="2043161"/>
    <lineage>
        <taxon>Bacteria</taxon>
        <taxon>Pseudomonadati</taxon>
        <taxon>Acidobacteriota</taxon>
        <taxon>Terriglobia</taxon>
        <taxon>Terriglobales</taxon>
        <taxon>Acidobacteriaceae</taxon>
        <taxon>Candidatus Sulfuritelmatomonas</taxon>
    </lineage>
</organism>
<evidence type="ECO:0000313" key="2">
    <source>
        <dbReference type="EMBL" id="SPE26850.1"/>
    </source>
</evidence>
<reference evidence="3" key="1">
    <citation type="submission" date="2018-02" db="EMBL/GenBank/DDBJ databases">
        <authorList>
            <person name="Hausmann B."/>
        </authorList>
    </citation>
    <scope>NUCLEOTIDE SEQUENCE [LARGE SCALE GENOMIC DNA]</scope>
    <source>
        <strain evidence="3">Peat soil MAG SbA5</strain>
    </source>
</reference>
<proteinExistence type="predicted"/>
<evidence type="ECO:0000259" key="1">
    <source>
        <dbReference type="Pfam" id="PF14238"/>
    </source>
</evidence>
<evidence type="ECO:0000313" key="3">
    <source>
        <dbReference type="Proteomes" id="UP000239735"/>
    </source>
</evidence>
<feature type="domain" description="DUF4340" evidence="1">
    <location>
        <begin position="74"/>
        <end position="186"/>
    </location>
</feature>
<dbReference type="Pfam" id="PF14238">
    <property type="entry name" value="DUF4340"/>
    <property type="match status" value="1"/>
</dbReference>
<dbReference type="OrthoDB" id="240578at2"/>
<sequence>MKFRGLIIAVLVLLALGGVLYWSNHHKPSEKSAPLSSTTSPSILKLDQASITQLTVTDKGSAPVSLVKQNDGRWQITKPEELRAEQDEVAGMLSSLSSLNADHVIEEKAAGLAQYGLDDPSVTVDIATSDRKQRKLLLGDSTPAGGDVYAILAGDPRVFAIAGYSKTSIDKGLNDLRNKRLLTIDPD</sequence>
<name>A0A2N9LUE7_9BACT</name>